<evidence type="ECO:0000256" key="3">
    <source>
        <dbReference type="ARBA" id="ARBA00022603"/>
    </source>
</evidence>
<dbReference type="PANTHER" id="PTHR45875">
    <property type="entry name" value="METHYLTRANSFERASE N6AMT1"/>
    <property type="match status" value="1"/>
</dbReference>
<gene>
    <name evidence="18" type="ORF">PSYICH_LOCUS11065</name>
</gene>
<dbReference type="PROSITE" id="PS00092">
    <property type="entry name" value="N6_MTASE"/>
    <property type="match status" value="1"/>
</dbReference>
<comment type="subcellular location">
    <subcellularLocation>
        <location evidence="1">Nucleus</location>
    </subcellularLocation>
</comment>
<evidence type="ECO:0000313" key="18">
    <source>
        <dbReference type="EMBL" id="CAH1110417.1"/>
    </source>
</evidence>
<dbReference type="InterPro" id="IPR052190">
    <property type="entry name" value="Euk-Arch_PrmC-MTase"/>
</dbReference>
<comment type="catalytic activity">
    <reaction evidence="7">
        <text>L-lysyl-[histone] + S-adenosyl-L-methionine = N(6)-methyl-L-lysyl-[histone] + S-adenosyl-L-homocysteine + H(+)</text>
        <dbReference type="Rhea" id="RHEA:10024"/>
        <dbReference type="Rhea" id="RHEA-COMP:9845"/>
        <dbReference type="Rhea" id="RHEA-COMP:9846"/>
        <dbReference type="ChEBI" id="CHEBI:15378"/>
        <dbReference type="ChEBI" id="CHEBI:29969"/>
        <dbReference type="ChEBI" id="CHEBI:57856"/>
        <dbReference type="ChEBI" id="CHEBI:59789"/>
        <dbReference type="ChEBI" id="CHEBI:61929"/>
    </reaction>
    <physiologicalReaction direction="left-to-right" evidence="7">
        <dbReference type="Rhea" id="RHEA:10025"/>
    </physiologicalReaction>
</comment>
<dbReference type="InterPro" id="IPR002052">
    <property type="entry name" value="DNA_methylase_N6_adenine_CS"/>
</dbReference>
<dbReference type="InterPro" id="IPR029063">
    <property type="entry name" value="SAM-dependent_MTases_sf"/>
</dbReference>
<dbReference type="Proteomes" id="UP001153636">
    <property type="component" value="Chromosome 5"/>
</dbReference>
<evidence type="ECO:0000256" key="7">
    <source>
        <dbReference type="ARBA" id="ARBA00048619"/>
    </source>
</evidence>
<evidence type="ECO:0000256" key="13">
    <source>
        <dbReference type="ARBA" id="ARBA00080992"/>
    </source>
</evidence>
<evidence type="ECO:0000256" key="4">
    <source>
        <dbReference type="ARBA" id="ARBA00022679"/>
    </source>
</evidence>
<sequence>MNLSTPCYDLGKFPNVYEPSEDTFLFLDALEADAAYLKSTKPEIIAEVGSGSGVVITALYQIFGTSCAYFATDINPQCCLATTLTSKLNNSRVECLTMDLLINFKPALFDVILFNPPYVVTDSQEMSGLGLNRSWAGGNYGREIIDKLIKNLPNLLSKKGVCYMVLLKENCVNDIVEMAKINGFESEIVIQRKIPGEHLYVYKFFRSV</sequence>
<dbReference type="OrthoDB" id="406152at2759"/>
<evidence type="ECO:0000256" key="6">
    <source>
        <dbReference type="ARBA" id="ARBA00023242"/>
    </source>
</evidence>
<organism evidence="18 19">
    <name type="scientific">Psylliodes chrysocephalus</name>
    <dbReference type="NCBI Taxonomy" id="3402493"/>
    <lineage>
        <taxon>Eukaryota</taxon>
        <taxon>Metazoa</taxon>
        <taxon>Ecdysozoa</taxon>
        <taxon>Arthropoda</taxon>
        <taxon>Hexapoda</taxon>
        <taxon>Insecta</taxon>
        <taxon>Pterygota</taxon>
        <taxon>Neoptera</taxon>
        <taxon>Endopterygota</taxon>
        <taxon>Coleoptera</taxon>
        <taxon>Polyphaga</taxon>
        <taxon>Cucujiformia</taxon>
        <taxon>Chrysomeloidea</taxon>
        <taxon>Chrysomelidae</taxon>
        <taxon>Galerucinae</taxon>
        <taxon>Alticini</taxon>
        <taxon>Psylliodes</taxon>
    </lineage>
</organism>
<keyword evidence="6" id="KW-0539">Nucleus</keyword>
<evidence type="ECO:0000256" key="16">
    <source>
        <dbReference type="ARBA" id="ARBA00093667"/>
    </source>
</evidence>
<dbReference type="AlphaFoldDB" id="A0A9P0D554"/>
<evidence type="ECO:0000256" key="9">
    <source>
        <dbReference type="ARBA" id="ARBA00053180"/>
    </source>
</evidence>
<evidence type="ECO:0000256" key="11">
    <source>
        <dbReference type="ARBA" id="ARBA00075330"/>
    </source>
</evidence>
<proteinExistence type="inferred from homology"/>
<dbReference type="FunFam" id="3.40.50.150:FF:000077">
    <property type="entry name" value="HemK methyltransferase family member 2"/>
    <property type="match status" value="1"/>
</dbReference>
<evidence type="ECO:0000256" key="15">
    <source>
        <dbReference type="ARBA" id="ARBA00093624"/>
    </source>
</evidence>
<evidence type="ECO:0000256" key="5">
    <source>
        <dbReference type="ARBA" id="ARBA00022691"/>
    </source>
</evidence>
<keyword evidence="3" id="KW-0489">Methyltransferase</keyword>
<dbReference type="EMBL" id="OV651817">
    <property type="protein sequence ID" value="CAH1110417.1"/>
    <property type="molecule type" value="Genomic_DNA"/>
</dbReference>
<keyword evidence="4" id="KW-0808">Transferase</keyword>
<dbReference type="GO" id="GO:0036009">
    <property type="term" value="F:protein-glutamine N-methyltransferase activity"/>
    <property type="evidence" value="ECO:0007669"/>
    <property type="project" value="UniProtKB-ARBA"/>
</dbReference>
<accession>A0A9P0D554</accession>
<comment type="similarity">
    <text evidence="2">Belongs to the eukaryotic/archaeal PrmC-related family.</text>
</comment>
<evidence type="ECO:0000256" key="14">
    <source>
        <dbReference type="ARBA" id="ARBA00083337"/>
    </source>
</evidence>
<evidence type="ECO:0000256" key="1">
    <source>
        <dbReference type="ARBA" id="ARBA00004123"/>
    </source>
</evidence>
<comment type="subunit">
    <text evidence="10">Heterodimer; heterodimerization with TRMT112 is required for S-adenosyl-L-methionine-binding.</text>
</comment>
<evidence type="ECO:0000256" key="8">
    <source>
        <dbReference type="ARBA" id="ARBA00050903"/>
    </source>
</evidence>
<dbReference type="PANTHER" id="PTHR45875:SF1">
    <property type="entry name" value="METHYLTRANSFERASE N6AMT1"/>
    <property type="match status" value="1"/>
</dbReference>
<dbReference type="GO" id="GO:0035657">
    <property type="term" value="C:eRF1 methyltransferase complex"/>
    <property type="evidence" value="ECO:0007669"/>
    <property type="project" value="TreeGrafter"/>
</dbReference>
<dbReference type="GO" id="GO:0005634">
    <property type="term" value="C:nucleus"/>
    <property type="evidence" value="ECO:0007669"/>
    <property type="project" value="UniProtKB-SubCell"/>
</dbReference>
<evidence type="ECO:0000256" key="2">
    <source>
        <dbReference type="ARBA" id="ARBA00006149"/>
    </source>
</evidence>
<dbReference type="Pfam" id="PF05175">
    <property type="entry name" value="MTS"/>
    <property type="match status" value="1"/>
</dbReference>
<comment type="function">
    <text evidence="9">Methyltransferase that can methylate proteins and, to a lower extent, arsenic. Catalytic subunit of a heterodimer with TRMT112, which monomethylates 'Lys-12' of histone H4 (H4K12me1), a modification present at the promoters of numerous genes encoding cell cycle regulators. Catalytic subunit of a heterodimer with TRMT112, which catalyzes N5-methylation of Glu residue of proteins with a Gly-Gln-Xaa-Xaa-Xaa-Arg motif. Methylates ETF1 on 'Gln-185'; ETF1 needs to be complexed to ERF3 in its GTP-bound form to be efficiently methylated. May also play a role in the modulation of arsenic-induced toxicity by mediating the conversion of monomethylarsonous acid (3+) into the less toxic dimethylarsonic acid. It however only plays a limited role in arsenic metabolism compared with AS3MT.</text>
</comment>
<name>A0A9P0D554_9CUCU</name>
<dbReference type="GO" id="GO:0032259">
    <property type="term" value="P:methylation"/>
    <property type="evidence" value="ECO:0007669"/>
    <property type="project" value="UniProtKB-KW"/>
</dbReference>
<evidence type="ECO:0000313" key="19">
    <source>
        <dbReference type="Proteomes" id="UP001153636"/>
    </source>
</evidence>
<evidence type="ECO:0000259" key="17">
    <source>
        <dbReference type="Pfam" id="PF05175"/>
    </source>
</evidence>
<dbReference type="NCBIfam" id="TIGR00537">
    <property type="entry name" value="hemK_rel_arch"/>
    <property type="match status" value="1"/>
</dbReference>
<dbReference type="SUPFAM" id="SSF53335">
    <property type="entry name" value="S-adenosyl-L-methionine-dependent methyltransferases"/>
    <property type="match status" value="1"/>
</dbReference>
<dbReference type="InterPro" id="IPR004557">
    <property type="entry name" value="PrmC-related"/>
</dbReference>
<evidence type="ECO:0000256" key="12">
    <source>
        <dbReference type="ARBA" id="ARBA00076540"/>
    </source>
</evidence>
<dbReference type="Gene3D" id="3.40.50.150">
    <property type="entry name" value="Vaccinia Virus protein VP39"/>
    <property type="match status" value="1"/>
</dbReference>
<comment type="catalytic activity">
    <reaction evidence="8">
        <text>methylarsonous acid + S-adenosyl-L-methionine = dimethylarsinate + S-adenosyl-L-homocysteine + 2 H(+)</text>
        <dbReference type="Rhea" id="RHEA:11684"/>
        <dbReference type="ChEBI" id="CHEBI:15378"/>
        <dbReference type="ChEBI" id="CHEBI:16223"/>
        <dbReference type="ChEBI" id="CHEBI:17826"/>
        <dbReference type="ChEBI" id="CHEBI:57856"/>
        <dbReference type="ChEBI" id="CHEBI:59789"/>
    </reaction>
</comment>
<keyword evidence="5" id="KW-0949">S-adenosyl-L-methionine</keyword>
<protein>
    <recommendedName>
        <fullName evidence="15">Methyltransferase HEMK2</fullName>
    </recommendedName>
    <alternativeName>
        <fullName evidence="14">HemK methyltransferase family member 2</fullName>
    </alternativeName>
    <alternativeName>
        <fullName evidence="12">Lysine N-methyltransferase 9</fullName>
    </alternativeName>
    <alternativeName>
        <fullName evidence="11">Methylarsonite methyltransferase N6AMT1</fullName>
    </alternativeName>
    <alternativeName>
        <fullName evidence="16">Methyltransferase N6AMT1</fullName>
    </alternativeName>
    <alternativeName>
        <fullName evidence="13">Protein N(5)-glutamine methyltransferase</fullName>
    </alternativeName>
</protein>
<evidence type="ECO:0000256" key="10">
    <source>
        <dbReference type="ARBA" id="ARBA00062344"/>
    </source>
</evidence>
<keyword evidence="19" id="KW-1185">Reference proteome</keyword>
<dbReference type="GO" id="GO:0003676">
    <property type="term" value="F:nucleic acid binding"/>
    <property type="evidence" value="ECO:0007669"/>
    <property type="project" value="InterPro"/>
</dbReference>
<reference evidence="18" key="1">
    <citation type="submission" date="2022-01" db="EMBL/GenBank/DDBJ databases">
        <authorList>
            <person name="King R."/>
        </authorList>
    </citation>
    <scope>NUCLEOTIDE SEQUENCE</scope>
</reference>
<dbReference type="InterPro" id="IPR007848">
    <property type="entry name" value="Small_mtfrase_dom"/>
</dbReference>
<feature type="domain" description="Methyltransferase small" evidence="17">
    <location>
        <begin position="39"/>
        <end position="122"/>
    </location>
</feature>